<accession>A0A182E010</accession>
<proteinExistence type="predicted"/>
<dbReference type="AlphaFoldDB" id="A0A182E010"/>
<dbReference type="Gene3D" id="1.10.340.70">
    <property type="match status" value="1"/>
</dbReference>
<evidence type="ECO:0000313" key="3">
    <source>
        <dbReference type="Proteomes" id="UP000271087"/>
    </source>
</evidence>
<dbReference type="Proteomes" id="UP000271087">
    <property type="component" value="Unassembled WGS sequence"/>
</dbReference>
<dbReference type="Pfam" id="PF17921">
    <property type="entry name" value="Integrase_H2C2"/>
    <property type="match status" value="1"/>
</dbReference>
<protein>
    <submittedName>
        <fullName evidence="4">Integrase_H2C2 domain-containing protein</fullName>
    </submittedName>
</protein>
<keyword evidence="3" id="KW-1185">Reference proteome</keyword>
<dbReference type="STRING" id="42157.A0A182E010"/>
<evidence type="ECO:0000313" key="4">
    <source>
        <dbReference type="WBParaSite" id="nOo.2.0.1.t01280-RA"/>
    </source>
</evidence>
<dbReference type="Pfam" id="PF05380">
    <property type="entry name" value="Peptidase_A17"/>
    <property type="match status" value="1"/>
</dbReference>
<organism evidence="4">
    <name type="scientific">Onchocerca ochengi</name>
    <name type="common">Filarial nematode worm</name>
    <dbReference type="NCBI Taxonomy" id="42157"/>
    <lineage>
        <taxon>Eukaryota</taxon>
        <taxon>Metazoa</taxon>
        <taxon>Ecdysozoa</taxon>
        <taxon>Nematoda</taxon>
        <taxon>Chromadorea</taxon>
        <taxon>Rhabditida</taxon>
        <taxon>Spirurina</taxon>
        <taxon>Spiruromorpha</taxon>
        <taxon>Filarioidea</taxon>
        <taxon>Onchocercidae</taxon>
        <taxon>Onchocerca</taxon>
    </lineage>
</organism>
<sequence>MKTASFGDNEIVPLTVAIVTYLTNQLQIIPVNQYDVAFLSIQLPLEDMAGFSLVNSTVGPTVAESGYINKFRESDYKELFDSRDLITYTGWNNMQGDDNILDINTENGSIQGIQEDPNLHDDQHVLERLRENIKKVNGRYQVTWPWKETKFKLNDNFGLCLGRPKTLIRRFQNDEKFFLKYNETIQEQLHFNIIEKISPEMDQIKKILGIYWNPNKNVIQINPKPWKDDREPTKRTILQFLASQYDSLGFLTPCILPIKLFLQSLWKKQIGWDQPLSNEDYEKLEDLTCTWPVHMKELPRTAINPSETIIHVITDASSVSYAAAARLYQIRILAVLIGVHAAQFVIKQMDLEHSEVIIWSDSRCILHWIKNHSRLLPKFVQNRTEEIRKAKFAFRYIPSENNPADVATRGLDPLKLSSFELWWEGPRWLKKDQSKRPRWEYNIDEEQDGYESNQKNEEILALFTQRNMNKTSIKIVDANRFSKMSRIETRLESPELDDFNLHPAYLPRHNRITELIIQDKHEEMYHAGVAHTISRLRKTFWIPKGRAEVKRVLNKCMGCKRWMAKPFKLPTMPKYPEHSLELV</sequence>
<dbReference type="InterPro" id="IPR041588">
    <property type="entry name" value="Integrase_H2C2"/>
</dbReference>
<reference evidence="2 3" key="2">
    <citation type="submission" date="2018-08" db="EMBL/GenBank/DDBJ databases">
        <authorList>
            <person name="Laetsch R D."/>
            <person name="Stevens L."/>
            <person name="Kumar S."/>
            <person name="Blaxter L. M."/>
        </authorList>
    </citation>
    <scope>NUCLEOTIDE SEQUENCE [LARGE SCALE GENOMIC DNA]</scope>
</reference>
<feature type="domain" description="Integrase zinc-binding" evidence="1">
    <location>
        <begin position="512"/>
        <end position="562"/>
    </location>
</feature>
<dbReference type="EMBL" id="UYRW01000155">
    <property type="protein sequence ID" value="VDK63835.1"/>
    <property type="molecule type" value="Genomic_DNA"/>
</dbReference>
<dbReference type="InterPro" id="IPR008042">
    <property type="entry name" value="Retrotrans_Pao"/>
</dbReference>
<evidence type="ECO:0000313" key="2">
    <source>
        <dbReference type="EMBL" id="VDK63835.1"/>
    </source>
</evidence>
<dbReference type="PANTHER" id="PTHR47331">
    <property type="entry name" value="PHD-TYPE DOMAIN-CONTAINING PROTEIN"/>
    <property type="match status" value="1"/>
</dbReference>
<reference evidence="4" key="1">
    <citation type="submission" date="2016-06" db="UniProtKB">
        <authorList>
            <consortium name="WormBaseParasite"/>
        </authorList>
    </citation>
    <scope>IDENTIFICATION</scope>
</reference>
<gene>
    <name evidence="2" type="ORF">NOO_LOCUS1280</name>
</gene>
<dbReference type="OrthoDB" id="8065733at2759"/>
<name>A0A182E010_ONCOC</name>
<dbReference type="WBParaSite" id="nOo.2.0.1.t01280-RA">
    <property type="protein sequence ID" value="nOo.2.0.1.t01280-RA"/>
    <property type="gene ID" value="nOo.2.0.1.g01280"/>
</dbReference>
<evidence type="ECO:0000259" key="1">
    <source>
        <dbReference type="Pfam" id="PF17921"/>
    </source>
</evidence>